<name>A0ABW3CKH3_9ACTN</name>
<evidence type="ECO:0000313" key="1">
    <source>
        <dbReference type="EMBL" id="MFD0854400.1"/>
    </source>
</evidence>
<organism evidence="1 2">
    <name type="scientific">Actinomadura adrarensis</name>
    <dbReference type="NCBI Taxonomy" id="1819600"/>
    <lineage>
        <taxon>Bacteria</taxon>
        <taxon>Bacillati</taxon>
        <taxon>Actinomycetota</taxon>
        <taxon>Actinomycetes</taxon>
        <taxon>Streptosporangiales</taxon>
        <taxon>Thermomonosporaceae</taxon>
        <taxon>Actinomadura</taxon>
    </lineage>
</organism>
<comment type="caution">
    <text evidence="1">The sequence shown here is derived from an EMBL/GenBank/DDBJ whole genome shotgun (WGS) entry which is preliminary data.</text>
</comment>
<proteinExistence type="predicted"/>
<dbReference type="EMBL" id="JBHTIR010002910">
    <property type="protein sequence ID" value="MFD0854400.1"/>
    <property type="molecule type" value="Genomic_DNA"/>
</dbReference>
<reference evidence="2" key="1">
    <citation type="journal article" date="2019" name="Int. J. Syst. Evol. Microbiol.">
        <title>The Global Catalogue of Microorganisms (GCM) 10K type strain sequencing project: providing services to taxonomists for standard genome sequencing and annotation.</title>
        <authorList>
            <consortium name="The Broad Institute Genomics Platform"/>
            <consortium name="The Broad Institute Genome Sequencing Center for Infectious Disease"/>
            <person name="Wu L."/>
            <person name="Ma J."/>
        </authorList>
    </citation>
    <scope>NUCLEOTIDE SEQUENCE [LARGE SCALE GENOMIC DNA]</scope>
    <source>
        <strain evidence="2">JCM 31696</strain>
    </source>
</reference>
<evidence type="ECO:0000313" key="2">
    <source>
        <dbReference type="Proteomes" id="UP001597083"/>
    </source>
</evidence>
<evidence type="ECO:0008006" key="3">
    <source>
        <dbReference type="Google" id="ProtNLM"/>
    </source>
</evidence>
<dbReference type="Proteomes" id="UP001597083">
    <property type="component" value="Unassembled WGS sequence"/>
</dbReference>
<accession>A0ABW3CKH3</accession>
<gene>
    <name evidence="1" type="ORF">ACFQ07_19330</name>
</gene>
<keyword evidence="2" id="KW-1185">Reference proteome</keyword>
<feature type="non-terminal residue" evidence="1">
    <location>
        <position position="1"/>
    </location>
</feature>
<sequence length="142" mass="15349">APVVRTAPPRRTQGLVGLPHWFWVTNWRTLTDRAQAGSSWIEIVARPQSMVIDPGGGQPTVRCSGPGNPYDPARSAESQRPECSYTFARSSFGLPERVFRARVTVVWGGTWTGSGGAGGQLPPLSRSVTFPIRVVEAQGLYG</sequence>
<protein>
    <recommendedName>
        <fullName evidence="3">ATP/GTP-binding protein</fullName>
    </recommendedName>
</protein>